<evidence type="ECO:0000313" key="1">
    <source>
        <dbReference type="Proteomes" id="UP000694863"/>
    </source>
</evidence>
<name>A0AC55CN27_ECHTE</name>
<proteinExistence type="predicted"/>
<evidence type="ECO:0000313" key="2">
    <source>
        <dbReference type="RefSeq" id="XP_045140396.1"/>
    </source>
</evidence>
<accession>A0AC55CN27</accession>
<protein>
    <submittedName>
        <fullName evidence="2">E3 ubiquitin-protein ligase TTC3 isoform X1</fullName>
    </submittedName>
</protein>
<reference evidence="2" key="1">
    <citation type="submission" date="2025-08" db="UniProtKB">
        <authorList>
            <consortium name="RefSeq"/>
        </authorList>
    </citation>
    <scope>IDENTIFICATION</scope>
</reference>
<gene>
    <name evidence="2" type="primary">TTC3</name>
</gene>
<sequence>MKEAEEEQPEEQENQKMVFGVQPQSSVEEEVVNRVKKQLSPVQLKFMDQTLPGSPSRFKQLPAEEAGRSQAGLCKMDDFTLDDLTVDNYVINDCTYMEDLESTPESVPPNYINLTHIHTNTEDKHCKEHIQKEKNIEFDICRIWCHKPVTVLREYCDAIKVYVFWPLLFQRQNGCPFARLHPCVEANNSRAWELSLERLQYIELLEEIVELTKKVANSSFFIGSLLRIGYKIENKMTVTEEALNWVKFVGDITLLPKLGSLEKCWPMLSIFFTEYKYHITKFVTEEYNLLEEFKTSDCEECSERGDIMKIKGNEEFHNKRFDLAIIYYTRAIEYRPENHILYGNRALCFLRTGQFRNALGDGKRATVLKSTWPKGHYHFCDALSLLGEYEWALKANIRAQEVCRHDPAALKELIQQYIKFQRQIEDRQGHPRGGGQLRIAGKNSREYNPLLVPSFRASLVFVDTEKTSANIVYEMASGGRRHRRSNSFWAEEHNYFVRGAGAATAEFYDCQPSTSKPSRHQGRHSSRTDTLRDSLRIQEELRSALEKPFPKSARAAHQDFIALMKLLKGLIQDGYESLLDQRCRCVFKAFTHLINGLDNKKIKELTEAEKQFKRILRLYPNEGLDCLAYCGIGSVYLKKNRFSDALKHFEIARNIIGRLPRALPWPTNSMVIEETRPGRIKVLLEKLIEECKFPPPPEGICAYHGHCTGVKIQIYISDPDFKGYIRVLCSEICKLEFHTNCWKRLKALCYDDKQDKDFLNASCLTPDCHGVIYKITVYNSKGGMKCEFEHKVIKEKLPPRPILKQKCTSLVNLKEREEKKMNRKLQKEEAKQLAKQRMEEYLRESNLPPKEEKKEEIQAYQYLDDRILQCLLQYSQKIKAGVLNISVLMKELLSWKVLTPDDYTACFSSRNFLNDAVDFIIQLLIDKSNRVKTRKFLHVLSEHKEIDPQVASWIEKLNGFGYTAVGHFFSRYGEKLKNLNFTFVSILWNEKYASILGSIEGKTFEYFREPASLKEARCLIWLLEDHRDKFPALHSALDEFFDILDSSCTVLRKQDHNDDQYAPPAKVRSKGKKKKPKDMKPMLVGSGLPSLKTCFKSETVASRVNRKGNSGRRRLRKEVEEFEAYYHKKQQLQNPQTREYTDQSKTAETSSKSKSTLYDYFSEYLEDNGPLDIRDKVFSNEYRFFPEETRQIVQKAGGLKQFLLRCPRFVVIDNCIALRKVPTRFRRKGKKRIKEEVDDLVNIEDELYLPFFLSLSSEAKEVTPESDPSSSPAKEDPVTAPASADSACAGPAVEPKLASGDFPRPVSEDGYAKWIASDSPQSGSEVAVPMPASSQSLVPVFQNVSPAYWAQPPAASGYCTYLSYQGYDITQTPPVYINELSSVPPYAGVYTPLTSFSEYELQQGIPFLQPFVTFSEPNPNAAAGFEGPQVNAEKASGNQQAPVKSFCSSGVSTTALSESSRNGFREKFANQEGENRIETNGATAFLPTQKAAIQVPRVMVDQEVNTDPYEGYEAELGDISRMEKEYRKLQEMLEHAYENYEQTRFKGLADIKDLEEKLEKNAEQNQASQEELERYIQNLEKENRKWQQEKKEAQEKVKALRKKVKRLCDASEMCTQKNDEKDEEHGLHLDESLEIRNSLANEKAKLEARIKKGGQSYVAVRERFMDAEVSVLESWKELYLWKLEVIKSSGENYVEHLRSRSSDYDESLLEAVLQEWYSCFSWIKDELEIINSQVEEKVEEARSGADVCEITDMFCLPVFDQYKLLPKDAKNGSASAEHASADQSEVARLLACAKKAVQEAQSRQNTQAEQKSPSPQGRAARSSQKPFNSIIEHLAAVFPCYSSSRLAGFVKKVRVKSSLLGLSIDETVGRVIRHILIEQKKEPSPGREPKAPGPSSENQPSVTAPAPPGAQEQRQEEESVAPTTSSCEVCQQALEPKNTCVLNCKHTFHTWCFKQWLKGPRVCPGCFQQDE</sequence>
<dbReference type="Proteomes" id="UP000694863">
    <property type="component" value="Unplaced"/>
</dbReference>
<organism evidence="1 2">
    <name type="scientific">Echinops telfairi</name>
    <name type="common">Lesser hedgehog tenrec</name>
    <dbReference type="NCBI Taxonomy" id="9371"/>
    <lineage>
        <taxon>Eukaryota</taxon>
        <taxon>Metazoa</taxon>
        <taxon>Chordata</taxon>
        <taxon>Craniata</taxon>
        <taxon>Vertebrata</taxon>
        <taxon>Euteleostomi</taxon>
        <taxon>Mammalia</taxon>
        <taxon>Eutheria</taxon>
        <taxon>Afrotheria</taxon>
        <taxon>Tenrecidae</taxon>
        <taxon>Tenrecinae</taxon>
        <taxon>Echinops</taxon>
    </lineage>
</organism>
<dbReference type="RefSeq" id="XP_045140396.1">
    <property type="nucleotide sequence ID" value="XM_045284461.1"/>
</dbReference>
<keyword evidence="1" id="KW-1185">Reference proteome</keyword>